<protein>
    <submittedName>
        <fullName evidence="2">Diguanylate cyclase (GGDEF)-like protein</fullName>
    </submittedName>
</protein>
<dbReference type="InterPro" id="IPR029787">
    <property type="entry name" value="Nucleotide_cyclase"/>
</dbReference>
<dbReference type="SMART" id="SM00267">
    <property type="entry name" value="GGDEF"/>
    <property type="match status" value="1"/>
</dbReference>
<dbReference type="RefSeq" id="WP_184656567.1">
    <property type="nucleotide sequence ID" value="NZ_JACHFQ010000001.1"/>
</dbReference>
<dbReference type="InterPro" id="IPR043128">
    <property type="entry name" value="Rev_trsase/Diguanyl_cyclase"/>
</dbReference>
<dbReference type="GO" id="GO:0071111">
    <property type="term" value="F:cyclic-guanylate-specific phosphodiesterase activity"/>
    <property type="evidence" value="ECO:0007669"/>
    <property type="project" value="InterPro"/>
</dbReference>
<dbReference type="InterPro" id="IPR050706">
    <property type="entry name" value="Cyclic-di-GMP_PDE-like"/>
</dbReference>
<accession>A0A7W8G6T0</accession>
<gene>
    <name evidence="2" type="ORF">HNP76_000205</name>
</gene>
<dbReference type="AlphaFoldDB" id="A0A7W8G6T0"/>
<dbReference type="CDD" id="cd01949">
    <property type="entry name" value="GGDEF"/>
    <property type="match status" value="1"/>
</dbReference>
<comment type="caution">
    <text evidence="2">The sequence shown here is derived from an EMBL/GenBank/DDBJ whole genome shotgun (WGS) entry which is preliminary data.</text>
</comment>
<dbReference type="PANTHER" id="PTHR33121:SF70">
    <property type="entry name" value="SIGNALING PROTEIN YKOW"/>
    <property type="match status" value="1"/>
</dbReference>
<dbReference type="Proteomes" id="UP000518887">
    <property type="component" value="Unassembled WGS sequence"/>
</dbReference>
<dbReference type="EMBL" id="JACHFQ010000001">
    <property type="protein sequence ID" value="MBB5224865.1"/>
    <property type="molecule type" value="Genomic_DNA"/>
</dbReference>
<evidence type="ECO:0000313" key="3">
    <source>
        <dbReference type="Proteomes" id="UP000518887"/>
    </source>
</evidence>
<name>A0A7W8G6T0_9SPIR</name>
<keyword evidence="3" id="KW-1185">Reference proteome</keyword>
<dbReference type="PANTHER" id="PTHR33121">
    <property type="entry name" value="CYCLIC DI-GMP PHOSPHODIESTERASE PDEF"/>
    <property type="match status" value="1"/>
</dbReference>
<sequence>MDSFFRENEVKTDLLTKAYSQEAILDYASFLIDNKQPFSYVLLNLDNFSYIKDAFGSDIADKVLNSISLEIMDIIDEQGVLGRGVDDDFSIIFKGLTEYDELWNVCHTILVKINELQIAEIADQTLTLTIGLSRYPENAETAQDLQFCAEKALYRGKTKGRNCFVIYIPEKHANIIPKDEKQRALGAMSLHSNVFRFLTANEDLRLGIISLFNFISSYFEVDHLCIQTEKKICMQKIHPLSKNKDFRYIRHDLIRSNMNKLTEVLYISDTKNLIRAHHDDLYGVLAEQGISSTCFCEISYRNEVYGMLRADMTCSENEKRMWRYSEMDLLLTAAKTIALILHYTGKKIENL</sequence>
<dbReference type="SUPFAM" id="SSF55073">
    <property type="entry name" value="Nucleotide cyclase"/>
    <property type="match status" value="1"/>
</dbReference>
<evidence type="ECO:0000313" key="2">
    <source>
        <dbReference type="EMBL" id="MBB5224865.1"/>
    </source>
</evidence>
<dbReference type="NCBIfam" id="TIGR00254">
    <property type="entry name" value="GGDEF"/>
    <property type="match status" value="1"/>
</dbReference>
<dbReference type="InterPro" id="IPR000160">
    <property type="entry name" value="GGDEF_dom"/>
</dbReference>
<dbReference type="Pfam" id="PF00990">
    <property type="entry name" value="GGDEF"/>
    <property type="match status" value="1"/>
</dbReference>
<proteinExistence type="predicted"/>
<dbReference type="PROSITE" id="PS50887">
    <property type="entry name" value="GGDEF"/>
    <property type="match status" value="1"/>
</dbReference>
<feature type="domain" description="GGDEF" evidence="1">
    <location>
        <begin position="36"/>
        <end position="169"/>
    </location>
</feature>
<evidence type="ECO:0000259" key="1">
    <source>
        <dbReference type="PROSITE" id="PS50887"/>
    </source>
</evidence>
<reference evidence="2 3" key="1">
    <citation type="submission" date="2020-08" db="EMBL/GenBank/DDBJ databases">
        <title>Genomic Encyclopedia of Type Strains, Phase IV (KMG-IV): sequencing the most valuable type-strain genomes for metagenomic binning, comparative biology and taxonomic classification.</title>
        <authorList>
            <person name="Goeker M."/>
        </authorList>
    </citation>
    <scope>NUCLEOTIDE SEQUENCE [LARGE SCALE GENOMIC DNA]</scope>
    <source>
        <strain evidence="2 3">DSM 103462</strain>
    </source>
</reference>
<organism evidence="2 3">
    <name type="scientific">Treponema ruminis</name>
    <dbReference type="NCBI Taxonomy" id="744515"/>
    <lineage>
        <taxon>Bacteria</taxon>
        <taxon>Pseudomonadati</taxon>
        <taxon>Spirochaetota</taxon>
        <taxon>Spirochaetia</taxon>
        <taxon>Spirochaetales</taxon>
        <taxon>Treponemataceae</taxon>
        <taxon>Treponema</taxon>
    </lineage>
</organism>
<dbReference type="Gene3D" id="3.30.70.270">
    <property type="match status" value="1"/>
</dbReference>